<reference evidence="6" key="1">
    <citation type="journal article" date="2016" name="Genome Announc.">
        <title>Draft genome sequences of fungus Aspergillus calidoustus.</title>
        <authorList>
            <person name="Horn F."/>
            <person name="Linde J."/>
            <person name="Mattern D.J."/>
            <person name="Walther G."/>
            <person name="Guthke R."/>
            <person name="Scherlach K."/>
            <person name="Martin K."/>
            <person name="Brakhage A.A."/>
            <person name="Petzke L."/>
            <person name="Valiante V."/>
        </authorList>
    </citation>
    <scope>NUCLEOTIDE SEQUENCE [LARGE SCALE GENOMIC DNA]</scope>
    <source>
        <strain evidence="6">SF006504</strain>
    </source>
</reference>
<evidence type="ECO:0000313" key="5">
    <source>
        <dbReference type="EMBL" id="CEL09300.1"/>
    </source>
</evidence>
<dbReference type="SMART" id="SM00248">
    <property type="entry name" value="ANK"/>
    <property type="match status" value="15"/>
</dbReference>
<dbReference type="PANTHER" id="PTHR24126:SF14">
    <property type="entry name" value="ANK_REP_REGION DOMAIN-CONTAINING PROTEIN"/>
    <property type="match status" value="1"/>
</dbReference>
<dbReference type="InterPro" id="IPR036770">
    <property type="entry name" value="Ankyrin_rpt-contain_sf"/>
</dbReference>
<sequence>MHARWKVAIVFWVALIMIAFFTADEDCDEEQEYQTPLQAACNAHDLDAIKDAAWSAEKEDLARSLCQASSKGDLDVVVVLLDTPRIDVNAIHDGSTPIFCAASSADPELIEFLLGRGADVEIKSMNTRYSMYGDTADLTPLHGLSDTRFMWDGKDSKEQENLRQSTLLLLEAGCDVNAATKHGYTLLFDALRLGLPIVDILLEHGADPNYQDKKGNTPLHFFHKIKERKDDLKLVMNHGARLDIRSPNDGMTPLHSYVRYHRMNTSLLAPYVSDWNLTDANGNTLLHIAAQSHTSRAPILPEILALGIDVHQRNNDGCEAITLVADGTFDWEERVDLLLAAGADLEARDYNGRTLLARAMFDRPNYRYDEMIPHLVSRGANINTQDYHGNCVLHYMVRPHRLQFEALMFLLGMGADPNMTNYKGDTILHRLAANLGTIPEETIITAIKKVIDMGVSPVVQNYKGQTPLHMLCSLVSEHHFRVAPGAEKAPIDILLDAGLVAGLEIPDHDGILPIHLAATVSEVLVAKLISRGASTTVVTKDGRNLLHIASTARQSNIVGLLLDHYPSAIQTSMVNAPCKRGRTPLHEAARSGRLETVAVLLDAGANASATDTDGKDVLYACSEFIKERELWKYGDETQNVFGKLAAAGVLGSDDSRPHEPRDDGPRTRGRMALYEVKSEHDTASIAPIVRLLAAHGAKLAPEEITRTTPITHAVYAGSDEMAVEITRLADAQGLHLRSFHELQSDYMKLRSMHLPDILQKQFDKYISSHDLGYMLLHGHQEEIAQALEKTPKELLEKDDQSGLADFLSTLARYGYVDLFSRLGSLMTRDGWVNGGKGSLGAKLPPYLLTAARRSLPNLPMLKLLIEKFHADVNAPFTPDMKLSPEVFFSSRVYADKSYKPGDTILHFLAQGGHWWHENAIKYLLEHGADPNARNEEGYTPLYAAVRPQHLAGYRQLDIVRVLLDGGADPNKATADGDREVEGNPLLAIAAHDLEIARLLIEYGAR</sequence>
<dbReference type="OrthoDB" id="21416at2759"/>
<feature type="repeat" description="ANK" evidence="3">
    <location>
        <begin position="936"/>
        <end position="974"/>
    </location>
</feature>
<organism evidence="5 6">
    <name type="scientific">Aspergillus calidoustus</name>
    <dbReference type="NCBI Taxonomy" id="454130"/>
    <lineage>
        <taxon>Eukaryota</taxon>
        <taxon>Fungi</taxon>
        <taxon>Dikarya</taxon>
        <taxon>Ascomycota</taxon>
        <taxon>Pezizomycotina</taxon>
        <taxon>Eurotiomycetes</taxon>
        <taxon>Eurotiomycetidae</taxon>
        <taxon>Eurotiales</taxon>
        <taxon>Aspergillaceae</taxon>
        <taxon>Aspergillus</taxon>
        <taxon>Aspergillus subgen. Nidulantes</taxon>
    </lineage>
</organism>
<evidence type="ECO:0000256" key="1">
    <source>
        <dbReference type="ARBA" id="ARBA00022737"/>
    </source>
</evidence>
<dbReference type="AlphaFoldDB" id="A0A0U5H5T3"/>
<feature type="repeat" description="ANK" evidence="3">
    <location>
        <begin position="580"/>
        <end position="612"/>
    </location>
</feature>
<feature type="chain" id="PRO_5006858358" evidence="4">
    <location>
        <begin position="24"/>
        <end position="1005"/>
    </location>
</feature>
<feature type="repeat" description="ANK" evidence="3">
    <location>
        <begin position="281"/>
        <end position="315"/>
    </location>
</feature>
<dbReference type="PROSITE" id="PS50297">
    <property type="entry name" value="ANK_REP_REGION"/>
    <property type="match status" value="4"/>
</dbReference>
<name>A0A0U5H5T3_ASPCI</name>
<proteinExistence type="predicted"/>
<evidence type="ECO:0000313" key="6">
    <source>
        <dbReference type="Proteomes" id="UP000054771"/>
    </source>
</evidence>
<dbReference type="Pfam" id="PF12796">
    <property type="entry name" value="Ank_2"/>
    <property type="match status" value="2"/>
</dbReference>
<evidence type="ECO:0000256" key="2">
    <source>
        <dbReference type="ARBA" id="ARBA00023043"/>
    </source>
</evidence>
<feature type="repeat" description="ANK" evidence="3">
    <location>
        <begin position="900"/>
        <end position="935"/>
    </location>
</feature>
<keyword evidence="6" id="KW-1185">Reference proteome</keyword>
<keyword evidence="1" id="KW-0677">Repeat</keyword>
<dbReference type="Proteomes" id="UP000054771">
    <property type="component" value="Unassembled WGS sequence"/>
</dbReference>
<keyword evidence="2 3" id="KW-0040">ANK repeat</keyword>
<keyword evidence="4" id="KW-0732">Signal</keyword>
<feature type="signal peptide" evidence="4">
    <location>
        <begin position="1"/>
        <end position="23"/>
    </location>
</feature>
<dbReference type="PRINTS" id="PR01415">
    <property type="entry name" value="ANKYRIN"/>
</dbReference>
<feature type="repeat" description="ANK" evidence="3">
    <location>
        <begin position="93"/>
        <end position="125"/>
    </location>
</feature>
<dbReference type="OMA" id="PHWHTHR"/>
<dbReference type="STRING" id="454130.A0A0U5H5T3"/>
<dbReference type="PROSITE" id="PS50088">
    <property type="entry name" value="ANK_REPEAT"/>
    <property type="match status" value="5"/>
</dbReference>
<dbReference type="PANTHER" id="PTHR24126">
    <property type="entry name" value="ANKYRIN REPEAT, PH AND SEC7 DOMAIN CONTAINING PROTEIN SECG-RELATED"/>
    <property type="match status" value="1"/>
</dbReference>
<dbReference type="Pfam" id="PF13637">
    <property type="entry name" value="Ank_4"/>
    <property type="match status" value="2"/>
</dbReference>
<evidence type="ECO:0000256" key="3">
    <source>
        <dbReference type="PROSITE-ProRule" id="PRU00023"/>
    </source>
</evidence>
<dbReference type="EMBL" id="CDMC01000013">
    <property type="protein sequence ID" value="CEL09300.1"/>
    <property type="molecule type" value="Genomic_DNA"/>
</dbReference>
<accession>A0A0U5H5T3</accession>
<evidence type="ECO:0000256" key="4">
    <source>
        <dbReference type="SAM" id="SignalP"/>
    </source>
</evidence>
<dbReference type="SUPFAM" id="SSF48403">
    <property type="entry name" value="Ankyrin repeat"/>
    <property type="match status" value="3"/>
</dbReference>
<protein>
    <submittedName>
        <fullName evidence="5">Uncharacterized protein</fullName>
    </submittedName>
</protein>
<gene>
    <name evidence="5" type="ORF">ASPCAL12438</name>
</gene>
<dbReference type="InterPro" id="IPR002110">
    <property type="entry name" value="Ankyrin_rpt"/>
</dbReference>
<dbReference type="Gene3D" id="1.25.40.20">
    <property type="entry name" value="Ankyrin repeat-containing domain"/>
    <property type="match status" value="5"/>
</dbReference>